<feature type="compositionally biased region" description="Low complexity" evidence="4">
    <location>
        <begin position="83"/>
        <end position="102"/>
    </location>
</feature>
<comment type="caution">
    <text evidence="6">The sequence shown here is derived from an EMBL/GenBank/DDBJ whole genome shotgun (WGS) entry which is preliminary data.</text>
</comment>
<dbReference type="Pfam" id="PF04433">
    <property type="entry name" value="SWIRM"/>
    <property type="match status" value="1"/>
</dbReference>
<gene>
    <name evidence="6" type="ORF">BGZ95_001310</name>
</gene>
<dbReference type="Gene3D" id="3.90.660.10">
    <property type="match status" value="1"/>
</dbReference>
<feature type="region of interest" description="Disordered" evidence="4">
    <location>
        <begin position="1184"/>
        <end position="1215"/>
    </location>
</feature>
<feature type="compositionally biased region" description="Polar residues" evidence="4">
    <location>
        <begin position="386"/>
        <end position="395"/>
    </location>
</feature>
<dbReference type="PANTHER" id="PTHR10742">
    <property type="entry name" value="FLAVIN MONOAMINE OXIDASE"/>
    <property type="match status" value="1"/>
</dbReference>
<feature type="compositionally biased region" description="Polar residues" evidence="4">
    <location>
        <begin position="103"/>
        <end position="143"/>
    </location>
</feature>
<dbReference type="InterPro" id="IPR013883">
    <property type="entry name" value="TF_Iwr1_dom"/>
</dbReference>
<feature type="compositionally biased region" description="Basic and acidic residues" evidence="4">
    <location>
        <begin position="186"/>
        <end position="208"/>
    </location>
</feature>
<evidence type="ECO:0000256" key="1">
    <source>
        <dbReference type="ARBA" id="ARBA00005995"/>
    </source>
</evidence>
<feature type="region of interest" description="Disordered" evidence="4">
    <location>
        <begin position="186"/>
        <end position="212"/>
    </location>
</feature>
<dbReference type="SUPFAM" id="SSF46689">
    <property type="entry name" value="Homeodomain-like"/>
    <property type="match status" value="1"/>
</dbReference>
<dbReference type="SUPFAM" id="SSF51905">
    <property type="entry name" value="FAD/NAD(P)-binding domain"/>
    <property type="match status" value="1"/>
</dbReference>
<name>A0AAD4D7E8_9FUNG</name>
<dbReference type="Gene3D" id="3.50.50.60">
    <property type="entry name" value="FAD/NAD(P)-binding domain"/>
    <property type="match status" value="1"/>
</dbReference>
<dbReference type="GO" id="GO:0006338">
    <property type="term" value="P:chromatin remodeling"/>
    <property type="evidence" value="ECO:0007669"/>
    <property type="project" value="TreeGrafter"/>
</dbReference>
<sequence>MALDAIPTSTSTKPRVPPNPAVPHQSQSSSSSIFLRTKKPTVAHIGSRPLLRPSAHSKTTDYSNLGQFDPVPLKPTSRGFAISTPGSSTSSGSSSAAGSGSPNFTTISSATPFTFDNHTPESQANMIKTATNTKTLRESPSQSFRKRAGSFDPPTSTQSADEGLTILRIKRRRNEEPLDTLVVQEQLEKMAGKKQKKTEDENQREKDNAAAGIMSLPKASPAVFRLATTVKKEIFKDATQSSQLREKITRLAESSPRPRSRLMDRHTSNYEERMHERRSDLAEEKRQEARTARYRVINQKRSGLSTPESRLPPKVKSSGEVAAEAELEMFKMYDAVKEDEPKTKQQLAKEAEEADIMCNFLPMVREYLTISDKKVDPKISVDETATSGRLSSMSNRRGDAGGASDSEDEYVYDIYYRDVNADHVKESQRAIGSLLWFSDDENNFMNEDDSSDDDYEDSDSNAEDYYQNDYPEDELSEGDHPYELSSDEDDDDYITARSSSQQQQHRSRQEKREDQKLNDAAHASRLHAHGLCVEEFELFQYHIGRSDLESYLKVRNTMLWLWREKPDEPLTLTRAFEETKNFGLHHGLIAHIYEFLLRCGYINFGGCPFQDEETKVNGKQESPHHSAAKSLDHSASRRTIVVIGSGIAGVGAAKQLENLFQYYAWRFAPDLPPRVVVLEARSRVGGRMHSFELKTKPALSSAILGTNRANYEHGELNGQSTNTKTERHCVDLGAQIITGFDNGNPMDIIVRRQLKDLQLHYLVEETCDLFLHDGELVPKATDIHCEAVFNEILEQACQLRDEDEMPKGLLAYLGDRVKMDSRGPGRVHSTDLPTLGHSMDYFIQSHPEFKSWTSQELGLIHWHYANLEFANATPLDQLSLRHWDQDDDYEFAGHHCMVKEGYGQVPVRLSQGLDVRLDQPVSLIERSSTAVSHSGSDNEPVHIQCRDGSSYNCTAAVVTVPLGVLKSHQIHFSPPLPDWKEQAINNLGFGLLNKLVLVFDKPFWDTSVELFGYVGSGREGSHGKGYNLKAYRSSRGKFYMYWNCIVVSGLPVLVTLMAGQSAYDCESMSKEDLVQEALESLALIHPEIGEIPVPAESIVTRWSQDEFAQGSYSFVGQKGTGDDYDRLSKAVDGQLYFAGEATSRQYPATAHGAYLSGLKVAKEILDSLIGPQAVRFRHMGDLDVQTKEEGDESDGTKAENGQGESQDDSCHGSERSHLLSMEDAHTTDTPPPDSKTVPSSLMSLGHGFVVPRRRGRVSRSIVAKFVAERSDDDSDSEEGDFEIDEEEDSESEDEDEAEDDEKVAPRVKRVAKAPVKAPVRNSKGAQASEIVKRGRGRPRKYPLAVTLAASPATMFSAPVKTTTMSSRPLAAVSRTRAAISSSSTSTTTVSTRTRSSTTATTTTATSTANRGVGVFKRKLSVGSADGETGTGNRTFSPTHPTRAL</sequence>
<feature type="compositionally biased region" description="Acidic residues" evidence="4">
    <location>
        <begin position="1270"/>
        <end position="1301"/>
    </location>
</feature>
<dbReference type="EMBL" id="JAAAIL010001265">
    <property type="protein sequence ID" value="KAG0270964.1"/>
    <property type="molecule type" value="Genomic_DNA"/>
</dbReference>
<evidence type="ECO:0000256" key="2">
    <source>
        <dbReference type="ARBA" id="ARBA00010218"/>
    </source>
</evidence>
<dbReference type="GO" id="GO:0010468">
    <property type="term" value="P:regulation of gene expression"/>
    <property type="evidence" value="ECO:0007669"/>
    <property type="project" value="UniProtKB-ARBA"/>
</dbReference>
<comment type="similarity">
    <text evidence="2">Belongs to the IWR1/SLC7A6OS family.</text>
</comment>
<feature type="region of interest" description="Disordered" evidence="4">
    <location>
        <begin position="1267"/>
        <end position="1325"/>
    </location>
</feature>
<feature type="region of interest" description="Disordered" evidence="4">
    <location>
        <begin position="613"/>
        <end position="632"/>
    </location>
</feature>
<evidence type="ECO:0000256" key="4">
    <source>
        <dbReference type="SAM" id="MobiDB-lite"/>
    </source>
</evidence>
<reference evidence="6" key="1">
    <citation type="journal article" date="2020" name="Fungal Divers.">
        <title>Resolving the Mortierellaceae phylogeny through synthesis of multi-gene phylogenetics and phylogenomics.</title>
        <authorList>
            <person name="Vandepol N."/>
            <person name="Liber J."/>
            <person name="Desiro A."/>
            <person name="Na H."/>
            <person name="Kennedy M."/>
            <person name="Barry K."/>
            <person name="Grigoriev I.V."/>
            <person name="Miller A.N."/>
            <person name="O'Donnell K."/>
            <person name="Stajich J.E."/>
            <person name="Bonito G."/>
        </authorList>
    </citation>
    <scope>NUCLEOTIDE SEQUENCE</scope>
    <source>
        <strain evidence="6">NRRL 28262</strain>
    </source>
</reference>
<keyword evidence="7" id="KW-1185">Reference proteome</keyword>
<feature type="region of interest" description="Disordered" evidence="4">
    <location>
        <begin position="239"/>
        <end position="320"/>
    </location>
</feature>
<dbReference type="Gene3D" id="1.10.10.10">
    <property type="entry name" value="Winged helix-like DNA-binding domain superfamily/Winged helix DNA-binding domain"/>
    <property type="match status" value="1"/>
</dbReference>
<feature type="region of interest" description="Disordered" evidence="4">
    <location>
        <begin position="1"/>
        <end position="163"/>
    </location>
</feature>
<evidence type="ECO:0000256" key="3">
    <source>
        <dbReference type="ARBA" id="ARBA00023002"/>
    </source>
</evidence>
<evidence type="ECO:0000259" key="5">
    <source>
        <dbReference type="PROSITE" id="PS50934"/>
    </source>
</evidence>
<accession>A0AAD4D7E8</accession>
<dbReference type="InterPro" id="IPR036188">
    <property type="entry name" value="FAD/NAD-bd_sf"/>
</dbReference>
<dbReference type="InterPro" id="IPR009057">
    <property type="entry name" value="Homeodomain-like_sf"/>
</dbReference>
<dbReference type="InterPro" id="IPR050281">
    <property type="entry name" value="Flavin_monoamine_oxidase"/>
</dbReference>
<dbReference type="Pfam" id="PF08574">
    <property type="entry name" value="Iwr1"/>
    <property type="match status" value="1"/>
</dbReference>
<comment type="similarity">
    <text evidence="1">Belongs to the flavin monoamine oxidase family.</text>
</comment>
<feature type="domain" description="SWIRM" evidence="5">
    <location>
        <begin position="511"/>
        <end position="613"/>
    </location>
</feature>
<dbReference type="GO" id="GO:0050660">
    <property type="term" value="F:flavin adenine dinucleotide binding"/>
    <property type="evidence" value="ECO:0007669"/>
    <property type="project" value="TreeGrafter"/>
</dbReference>
<feature type="region of interest" description="Disordered" evidence="4">
    <location>
        <begin position="1375"/>
        <end position="1404"/>
    </location>
</feature>
<feature type="compositionally biased region" description="Polar residues" evidence="4">
    <location>
        <begin position="299"/>
        <end position="308"/>
    </location>
</feature>
<feature type="region of interest" description="Disordered" evidence="4">
    <location>
        <begin position="386"/>
        <end position="406"/>
    </location>
</feature>
<feature type="region of interest" description="Disordered" evidence="4">
    <location>
        <begin position="445"/>
        <end position="518"/>
    </location>
</feature>
<dbReference type="PROSITE" id="PS50934">
    <property type="entry name" value="SWIRM"/>
    <property type="match status" value="1"/>
</dbReference>
<protein>
    <recommendedName>
        <fullName evidence="5">SWIRM domain-containing protein</fullName>
    </recommendedName>
</protein>
<dbReference type="InterPro" id="IPR036388">
    <property type="entry name" value="WH-like_DNA-bd_sf"/>
</dbReference>
<organism evidence="6 7">
    <name type="scientific">Linnemannia exigua</name>
    <dbReference type="NCBI Taxonomy" id="604196"/>
    <lineage>
        <taxon>Eukaryota</taxon>
        <taxon>Fungi</taxon>
        <taxon>Fungi incertae sedis</taxon>
        <taxon>Mucoromycota</taxon>
        <taxon>Mortierellomycotina</taxon>
        <taxon>Mortierellomycetes</taxon>
        <taxon>Mortierellales</taxon>
        <taxon>Mortierellaceae</taxon>
        <taxon>Linnemannia</taxon>
    </lineage>
</organism>
<evidence type="ECO:0000313" key="7">
    <source>
        <dbReference type="Proteomes" id="UP001194580"/>
    </source>
</evidence>
<dbReference type="InterPro" id="IPR007526">
    <property type="entry name" value="SWIRM"/>
</dbReference>
<keyword evidence="3" id="KW-0560">Oxidoreductase</keyword>
<feature type="compositionally biased region" description="Basic and acidic residues" evidence="4">
    <location>
        <begin position="261"/>
        <end position="291"/>
    </location>
</feature>
<proteinExistence type="inferred from homology"/>
<feature type="compositionally biased region" description="Acidic residues" evidence="4">
    <location>
        <begin position="445"/>
        <end position="462"/>
    </location>
</feature>
<evidence type="ECO:0000313" key="6">
    <source>
        <dbReference type="EMBL" id="KAG0270964.1"/>
    </source>
</evidence>
<feature type="region of interest" description="Disordered" evidence="4">
    <location>
        <begin position="1223"/>
        <end position="1242"/>
    </location>
</feature>
<dbReference type="SUPFAM" id="SSF54373">
    <property type="entry name" value="FAD-linked reductases, C-terminal domain"/>
    <property type="match status" value="1"/>
</dbReference>
<feature type="compositionally biased region" description="Polar residues" evidence="4">
    <location>
        <begin position="1430"/>
        <end position="1444"/>
    </location>
</feature>
<dbReference type="InterPro" id="IPR002937">
    <property type="entry name" value="Amino_oxidase"/>
</dbReference>
<dbReference type="GO" id="GO:0003682">
    <property type="term" value="F:chromatin binding"/>
    <property type="evidence" value="ECO:0007669"/>
    <property type="project" value="TreeGrafter"/>
</dbReference>
<dbReference type="Pfam" id="PF01593">
    <property type="entry name" value="Amino_oxidase"/>
    <property type="match status" value="1"/>
</dbReference>
<dbReference type="PANTHER" id="PTHR10742:SF386">
    <property type="entry name" value="LYSINE-SPECIFIC HISTONE DEMETHYLASE 1A"/>
    <property type="match status" value="1"/>
</dbReference>
<dbReference type="Proteomes" id="UP001194580">
    <property type="component" value="Unassembled WGS sequence"/>
</dbReference>
<feature type="region of interest" description="Disordered" evidence="4">
    <location>
        <begin position="1420"/>
        <end position="1444"/>
    </location>
</feature>
<dbReference type="GO" id="GO:0016491">
    <property type="term" value="F:oxidoreductase activity"/>
    <property type="evidence" value="ECO:0007669"/>
    <property type="project" value="UniProtKB-KW"/>
</dbReference>
<feature type="compositionally biased region" description="Polar residues" evidence="4">
    <location>
        <begin position="56"/>
        <end position="66"/>
    </location>
</feature>